<dbReference type="AlphaFoldDB" id="A0A7T7RGV5"/>
<dbReference type="Proteomes" id="UP000595636">
    <property type="component" value="Chromosome"/>
</dbReference>
<feature type="binding site" evidence="13">
    <location>
        <position position="119"/>
    </location>
    <ligand>
        <name>Mg(2+)</name>
        <dbReference type="ChEBI" id="CHEBI:18420"/>
    </ligand>
</feature>
<comment type="cofactor">
    <cofactor evidence="2">
        <name>a divalent metal cation</name>
        <dbReference type="ChEBI" id="CHEBI:60240"/>
    </cofactor>
</comment>
<dbReference type="RefSeq" id="WP_200400988.1">
    <property type="nucleotide sequence ID" value="NZ_CP066831.1"/>
</dbReference>
<evidence type="ECO:0000256" key="7">
    <source>
        <dbReference type="ARBA" id="ARBA00016549"/>
    </source>
</evidence>
<evidence type="ECO:0000313" key="14">
    <source>
        <dbReference type="EMBL" id="QQM46154.1"/>
    </source>
</evidence>
<evidence type="ECO:0000313" key="15">
    <source>
        <dbReference type="Proteomes" id="UP000595636"/>
    </source>
</evidence>
<name>A0A7T7RGV5_9ACTN</name>
<dbReference type="SUPFAM" id="SSF89562">
    <property type="entry name" value="RraA-like"/>
    <property type="match status" value="1"/>
</dbReference>
<reference evidence="14 15" key="1">
    <citation type="submission" date="2020-12" db="EMBL/GenBank/DDBJ databases">
        <title>A novel species.</title>
        <authorList>
            <person name="Li K."/>
        </authorList>
    </citation>
    <scope>NUCLEOTIDE SEQUENCE [LARGE SCALE GENOMIC DNA]</scope>
    <source>
        <strain evidence="14 15">ZYC-3</strain>
    </source>
</reference>
<evidence type="ECO:0000256" key="13">
    <source>
        <dbReference type="PIRSR" id="PIRSR605493-1"/>
    </source>
</evidence>
<comment type="similarity">
    <text evidence="3">Belongs to the class II aldolase/RraA-like family.</text>
</comment>
<dbReference type="EC" id="4.1.1.112" evidence="6"/>
<dbReference type="CDD" id="cd16841">
    <property type="entry name" value="RraA_family"/>
    <property type="match status" value="1"/>
</dbReference>
<comment type="cofactor">
    <cofactor evidence="13">
        <name>Mg(2+)</name>
        <dbReference type="ChEBI" id="CHEBI:18420"/>
    </cofactor>
</comment>
<keyword evidence="13" id="KW-0479">Metal-binding</keyword>
<dbReference type="EC" id="4.1.3.17" evidence="5"/>
<organism evidence="14 15">
    <name type="scientific">Streptomyces liliifuscus</name>
    <dbReference type="NCBI Taxonomy" id="2797636"/>
    <lineage>
        <taxon>Bacteria</taxon>
        <taxon>Bacillati</taxon>
        <taxon>Actinomycetota</taxon>
        <taxon>Actinomycetes</taxon>
        <taxon>Kitasatosporales</taxon>
        <taxon>Streptomycetaceae</taxon>
        <taxon>Streptomyces</taxon>
    </lineage>
</organism>
<evidence type="ECO:0000256" key="12">
    <source>
        <dbReference type="ARBA" id="ARBA00047973"/>
    </source>
</evidence>
<keyword evidence="15" id="KW-1185">Reference proteome</keyword>
<comment type="catalytic activity">
    <reaction evidence="12">
        <text>oxaloacetate + H(+) = pyruvate + CO2</text>
        <dbReference type="Rhea" id="RHEA:15641"/>
        <dbReference type="ChEBI" id="CHEBI:15361"/>
        <dbReference type="ChEBI" id="CHEBI:15378"/>
        <dbReference type="ChEBI" id="CHEBI:16452"/>
        <dbReference type="ChEBI" id="CHEBI:16526"/>
        <dbReference type="EC" id="4.1.1.112"/>
    </reaction>
</comment>
<dbReference type="GO" id="GO:0046872">
    <property type="term" value="F:metal ion binding"/>
    <property type="evidence" value="ECO:0007669"/>
    <property type="project" value="UniProtKB-KW"/>
</dbReference>
<keyword evidence="13" id="KW-0460">Magnesium</keyword>
<feature type="binding site" evidence="13">
    <location>
        <position position="118"/>
    </location>
    <ligand>
        <name>substrate</name>
    </ligand>
</feature>
<dbReference type="Gene3D" id="3.50.30.40">
    <property type="entry name" value="Ribonuclease E inhibitor RraA/RraA-like"/>
    <property type="match status" value="1"/>
</dbReference>
<dbReference type="Pfam" id="PF03737">
    <property type="entry name" value="RraA-like"/>
    <property type="match status" value="1"/>
</dbReference>
<dbReference type="InterPro" id="IPR036704">
    <property type="entry name" value="RraA/RraA-like_sf"/>
</dbReference>
<dbReference type="GO" id="GO:0008948">
    <property type="term" value="F:oxaloacetate decarboxylase activity"/>
    <property type="evidence" value="ECO:0007669"/>
    <property type="project" value="UniProtKB-EC"/>
</dbReference>
<evidence type="ECO:0000256" key="6">
    <source>
        <dbReference type="ARBA" id="ARBA00012947"/>
    </source>
</evidence>
<evidence type="ECO:0000256" key="9">
    <source>
        <dbReference type="ARBA" id="ARBA00029596"/>
    </source>
</evidence>
<protein>
    <recommendedName>
        <fullName evidence="7">Putative 4-hydroxy-4-methyl-2-oxoglutarate aldolase</fullName>
        <ecNumber evidence="6">4.1.1.112</ecNumber>
        <ecNumber evidence="5">4.1.3.17</ecNumber>
    </recommendedName>
    <alternativeName>
        <fullName evidence="11">Oxaloacetate decarboxylase</fullName>
    </alternativeName>
    <alternativeName>
        <fullName evidence="9">Regulator of ribonuclease activity homolog</fullName>
    </alternativeName>
    <alternativeName>
        <fullName evidence="10">RraA-like protein</fullName>
    </alternativeName>
</protein>
<dbReference type="EMBL" id="CP066831">
    <property type="protein sequence ID" value="QQM46154.1"/>
    <property type="molecule type" value="Genomic_DNA"/>
</dbReference>
<dbReference type="KEGG" id="slf:JEQ17_46560"/>
<dbReference type="InterPro" id="IPR005493">
    <property type="entry name" value="RraA/RraA-like"/>
</dbReference>
<comment type="catalytic activity">
    <reaction evidence="1">
        <text>4-hydroxy-4-methyl-2-oxoglutarate = 2 pyruvate</text>
        <dbReference type="Rhea" id="RHEA:22748"/>
        <dbReference type="ChEBI" id="CHEBI:15361"/>
        <dbReference type="ChEBI" id="CHEBI:58276"/>
        <dbReference type="EC" id="4.1.3.17"/>
    </reaction>
</comment>
<feature type="binding site" evidence="13">
    <location>
        <begin position="96"/>
        <end position="99"/>
    </location>
    <ligand>
        <name>substrate</name>
    </ligand>
</feature>
<dbReference type="GO" id="GO:0047443">
    <property type="term" value="F:4-hydroxy-4-methyl-2-oxoglutarate aldolase activity"/>
    <property type="evidence" value="ECO:0007669"/>
    <property type="project" value="UniProtKB-EC"/>
</dbReference>
<evidence type="ECO:0000256" key="5">
    <source>
        <dbReference type="ARBA" id="ARBA00012213"/>
    </source>
</evidence>
<evidence type="ECO:0000256" key="10">
    <source>
        <dbReference type="ARBA" id="ARBA00030169"/>
    </source>
</evidence>
<dbReference type="PANTHER" id="PTHR33254:SF4">
    <property type="entry name" value="4-HYDROXY-4-METHYL-2-OXOGLUTARATE ALDOLASE 3-RELATED"/>
    <property type="match status" value="1"/>
</dbReference>
<evidence type="ECO:0000256" key="1">
    <source>
        <dbReference type="ARBA" id="ARBA00001342"/>
    </source>
</evidence>
<comment type="subunit">
    <text evidence="4">Homotrimer.</text>
</comment>
<accession>A0A7T7RGV5</accession>
<dbReference type="PANTHER" id="PTHR33254">
    <property type="entry name" value="4-HYDROXY-4-METHYL-2-OXOGLUTARATE ALDOLASE 3-RELATED"/>
    <property type="match status" value="1"/>
</dbReference>
<gene>
    <name evidence="14" type="ORF">JEQ17_46560</name>
</gene>
<proteinExistence type="inferred from homology"/>
<evidence type="ECO:0000256" key="2">
    <source>
        <dbReference type="ARBA" id="ARBA00001968"/>
    </source>
</evidence>
<comment type="function">
    <text evidence="8">Catalyzes the aldol cleavage of 4-hydroxy-4-methyl-2-oxoglutarate (HMG) into 2 molecules of pyruvate. Also contains a secondary oxaloacetate (OAA) decarboxylase activity due to the common pyruvate enolate transition state formed following C-C bond cleavage in the retro-aldol and decarboxylation reactions.</text>
</comment>
<evidence type="ECO:0000256" key="8">
    <source>
        <dbReference type="ARBA" id="ARBA00025046"/>
    </source>
</evidence>
<evidence type="ECO:0000256" key="3">
    <source>
        <dbReference type="ARBA" id="ARBA00008621"/>
    </source>
</evidence>
<evidence type="ECO:0000256" key="11">
    <source>
        <dbReference type="ARBA" id="ARBA00032305"/>
    </source>
</evidence>
<sequence>MSAEATVLTQFTALDTAAVSDALDACGLPPGQGGLPPMWGRPKVAGFAVTVELEPLEPLGSDHGGAHILTGAIAGAGPDDVMVVACGGRTDVSTWGGIVSVGAAARSVRGVVTDGACRDVGQARELGFPVFARAQVPVTARGRLRQRSTGEPVLLGDVTVRPGDVVMADEGGVVVVPRERASEVLAAARRIAEREAAIEAEVRTGVPLPQAMRDARLAGTEAK</sequence>
<evidence type="ECO:0000256" key="4">
    <source>
        <dbReference type="ARBA" id="ARBA00011233"/>
    </source>
</evidence>